<dbReference type="RefSeq" id="WP_034295387.1">
    <property type="nucleotide sequence ID" value="NZ_CP091519.2"/>
</dbReference>
<dbReference type="EMBL" id="UFSO01000002">
    <property type="protein sequence ID" value="SSY70129.1"/>
    <property type="molecule type" value="Genomic_DNA"/>
</dbReference>
<evidence type="ECO:0000313" key="2">
    <source>
        <dbReference type="EMBL" id="SSY70129.1"/>
    </source>
</evidence>
<dbReference type="STRING" id="1120980.GCA_000745955_02418"/>
<keyword evidence="3" id="KW-1185">Reference proteome</keyword>
<gene>
    <name evidence="2" type="ORF">NCTC10283_00194</name>
</gene>
<reference evidence="2 3" key="1">
    <citation type="submission" date="2018-06" db="EMBL/GenBank/DDBJ databases">
        <authorList>
            <consortium name="Pathogen Informatics"/>
            <person name="Doyle S."/>
        </authorList>
    </citation>
    <scope>NUCLEOTIDE SEQUENCE [LARGE SCALE GENOMIC DNA]</scope>
    <source>
        <strain evidence="2 3">NCTC10283</strain>
    </source>
</reference>
<name>A0A376BK84_9NEIS</name>
<dbReference type="AlphaFoldDB" id="A0A376BK84"/>
<feature type="coiled-coil region" evidence="1">
    <location>
        <begin position="32"/>
        <end position="66"/>
    </location>
</feature>
<accession>A0A376BK84</accession>
<dbReference type="Proteomes" id="UP000254209">
    <property type="component" value="Unassembled WGS sequence"/>
</dbReference>
<evidence type="ECO:0000256" key="1">
    <source>
        <dbReference type="SAM" id="Coils"/>
    </source>
</evidence>
<evidence type="ECO:0000313" key="3">
    <source>
        <dbReference type="Proteomes" id="UP000254209"/>
    </source>
</evidence>
<keyword evidence="1" id="KW-0175">Coiled coil</keyword>
<organism evidence="2 3">
    <name type="scientific">Alysiella crassa</name>
    <dbReference type="NCBI Taxonomy" id="153491"/>
    <lineage>
        <taxon>Bacteria</taxon>
        <taxon>Pseudomonadati</taxon>
        <taxon>Pseudomonadota</taxon>
        <taxon>Betaproteobacteria</taxon>
        <taxon>Neisseriales</taxon>
        <taxon>Neisseriaceae</taxon>
        <taxon>Alysiella</taxon>
    </lineage>
</organism>
<protein>
    <submittedName>
        <fullName evidence="2">Uncharacterized protein</fullName>
    </submittedName>
</protein>
<sequence>MISNILLYGGGGLIVGYLLGEWASYQRYSPVVQAISAQLDDTQTELAAAEKQIEAQNRIYQRLETRLTQQFGTPSPNHKPNEPPIIHRAALSMPHSRRTGRVRHDGLLTFAE</sequence>
<proteinExistence type="predicted"/>